<protein>
    <recommendedName>
        <fullName evidence="3">GDP-L-fucose synthase</fullName>
    </recommendedName>
</protein>
<dbReference type="AlphaFoldDB" id="A0A090W4Y0"/>
<accession>A0A090W4Y0</accession>
<dbReference type="EMBL" id="BBNS01000011">
    <property type="protein sequence ID" value="GAL71303.1"/>
    <property type="molecule type" value="Genomic_DNA"/>
</dbReference>
<evidence type="ECO:0000313" key="1">
    <source>
        <dbReference type="EMBL" id="GAL71303.1"/>
    </source>
</evidence>
<comment type="caution">
    <text evidence="1">The sequence shown here is derived from an EMBL/GenBank/DDBJ whole genome shotgun (WGS) entry which is preliminary data.</text>
</comment>
<reference evidence="1 2" key="1">
    <citation type="journal article" date="2014" name="Genome Announc.">
        <title>Draft Genome Sequence of Marine Flavobacterium Jejuia pallidilutea Strain 11shimoA1 and Pigmentation Mutants.</title>
        <authorList>
            <person name="Takatani N."/>
            <person name="Nakanishi M."/>
            <person name="Meirelles P."/>
            <person name="Mino S."/>
            <person name="Suda W."/>
            <person name="Oshima K."/>
            <person name="Hattori M."/>
            <person name="Ohkuma M."/>
            <person name="Hosokawa M."/>
            <person name="Miyashita K."/>
            <person name="Thompson F.L."/>
            <person name="Niwa A."/>
            <person name="Sawabe T."/>
            <person name="Sawabe T."/>
        </authorList>
    </citation>
    <scope>NUCLEOTIDE SEQUENCE [LARGE SCALE GENOMIC DNA]</scope>
    <source>
        <strain evidence="2">JCM19302</strain>
    </source>
</reference>
<name>A0A090W4Y0_9FLAO</name>
<dbReference type="Gene3D" id="3.90.25.10">
    <property type="entry name" value="UDP-galactose 4-epimerase, domain 1"/>
    <property type="match status" value="1"/>
</dbReference>
<organism evidence="1 2">
    <name type="scientific">Jejuia pallidilutea</name>
    <dbReference type="NCBI Taxonomy" id="504487"/>
    <lineage>
        <taxon>Bacteria</taxon>
        <taxon>Pseudomonadati</taxon>
        <taxon>Bacteroidota</taxon>
        <taxon>Flavobacteriia</taxon>
        <taxon>Flavobacteriales</taxon>
        <taxon>Flavobacteriaceae</taxon>
        <taxon>Jejuia</taxon>
    </lineage>
</organism>
<evidence type="ECO:0000313" key="2">
    <source>
        <dbReference type="Proteomes" id="UP000029646"/>
    </source>
</evidence>
<evidence type="ECO:0008006" key="3">
    <source>
        <dbReference type="Google" id="ProtNLM"/>
    </source>
</evidence>
<dbReference type="InterPro" id="IPR036291">
    <property type="entry name" value="NAD(P)-bd_dom_sf"/>
</dbReference>
<sequence>MKKLTDPSKLHGLGWKHSVELEEGITKVYNWYSENKPT</sequence>
<proteinExistence type="predicted"/>
<dbReference type="SUPFAM" id="SSF51735">
    <property type="entry name" value="NAD(P)-binding Rossmann-fold domains"/>
    <property type="match status" value="1"/>
</dbReference>
<dbReference type="Proteomes" id="UP000029646">
    <property type="component" value="Unassembled WGS sequence"/>
</dbReference>
<gene>
    <name evidence="1" type="ORF">JCM19302_980</name>
</gene>
<dbReference type="Gene3D" id="3.40.50.720">
    <property type="entry name" value="NAD(P)-binding Rossmann-like Domain"/>
    <property type="match status" value="1"/>
</dbReference>